<accession>A0ABY7QT46</accession>
<dbReference type="EMBL" id="CP115667">
    <property type="protein sequence ID" value="WBW49968.1"/>
    <property type="molecule type" value="Genomic_DNA"/>
</dbReference>
<feature type="region of interest" description="Disordered" evidence="1">
    <location>
        <begin position="47"/>
        <end position="66"/>
    </location>
</feature>
<evidence type="ECO:0000313" key="3">
    <source>
        <dbReference type="Proteomes" id="UP001210339"/>
    </source>
</evidence>
<evidence type="ECO:0000313" key="2">
    <source>
        <dbReference type="EMBL" id="WBW49968.1"/>
    </source>
</evidence>
<evidence type="ECO:0000256" key="1">
    <source>
        <dbReference type="SAM" id="MobiDB-lite"/>
    </source>
</evidence>
<feature type="compositionally biased region" description="Polar residues" evidence="1">
    <location>
        <begin position="57"/>
        <end position="66"/>
    </location>
</feature>
<proteinExistence type="predicted"/>
<sequence length="66" mass="7067">MLAVAVIVIVKITSALPEATFQGLTKTQMGARFNRKISDEEWEMMTQSGPVIGGSDSGTAIQTESH</sequence>
<dbReference type="RefSeq" id="WP_271191499.1">
    <property type="nucleotide sequence ID" value="NZ_CP115667.1"/>
</dbReference>
<protein>
    <submittedName>
        <fullName evidence="2">Uncharacterized protein</fullName>
    </submittedName>
</protein>
<dbReference type="Proteomes" id="UP001210339">
    <property type="component" value="Chromosome"/>
</dbReference>
<reference evidence="2 3" key="1">
    <citation type="submission" date="2023-01" db="EMBL/GenBank/DDBJ databases">
        <authorList>
            <person name="Lee S.H."/>
            <person name="Jung H.S."/>
            <person name="Yun J.U."/>
        </authorList>
    </citation>
    <scope>NUCLEOTIDE SEQUENCE [LARGE SCALE GENOMIC DNA]</scope>
    <source>
        <strain evidence="2 3">CBA3646</strain>
    </source>
</reference>
<organism evidence="2 3">
    <name type="scientific">Peptoniphilus equinus</name>
    <dbReference type="NCBI Taxonomy" id="3016343"/>
    <lineage>
        <taxon>Bacteria</taxon>
        <taxon>Bacillati</taxon>
        <taxon>Bacillota</taxon>
        <taxon>Tissierellia</taxon>
        <taxon>Tissierellales</taxon>
        <taxon>Peptoniphilaceae</taxon>
        <taxon>Peptoniphilus</taxon>
    </lineage>
</organism>
<name>A0ABY7QT46_9FIRM</name>
<gene>
    <name evidence="2" type="ORF">O6R05_08175</name>
</gene>
<keyword evidence="3" id="KW-1185">Reference proteome</keyword>